<name>A0A0C9V459_SPHS4</name>
<dbReference type="Proteomes" id="UP000054279">
    <property type="component" value="Unassembled WGS sequence"/>
</dbReference>
<organism evidence="1 2">
    <name type="scientific">Sphaerobolus stellatus (strain SS14)</name>
    <dbReference type="NCBI Taxonomy" id="990650"/>
    <lineage>
        <taxon>Eukaryota</taxon>
        <taxon>Fungi</taxon>
        <taxon>Dikarya</taxon>
        <taxon>Basidiomycota</taxon>
        <taxon>Agaricomycotina</taxon>
        <taxon>Agaricomycetes</taxon>
        <taxon>Phallomycetidae</taxon>
        <taxon>Geastrales</taxon>
        <taxon>Sphaerobolaceae</taxon>
        <taxon>Sphaerobolus</taxon>
    </lineage>
</organism>
<protein>
    <submittedName>
        <fullName evidence="1">Uncharacterized protein</fullName>
    </submittedName>
</protein>
<dbReference type="EMBL" id="KN837230">
    <property type="protein sequence ID" value="KIJ32221.1"/>
    <property type="molecule type" value="Genomic_DNA"/>
</dbReference>
<evidence type="ECO:0000313" key="2">
    <source>
        <dbReference type="Proteomes" id="UP000054279"/>
    </source>
</evidence>
<keyword evidence="2" id="KW-1185">Reference proteome</keyword>
<sequence length="101" mass="10867">NTFGSVATNNTGISHFVISFAYTWIQYAFYWDGAGDATFRVGQDPTARPVGNSWNEAAGGPWAGTMLSPIAVNPNMFNGASNQDNAVTAYLLPNYLVEILT</sequence>
<dbReference type="AlphaFoldDB" id="A0A0C9V459"/>
<evidence type="ECO:0000313" key="1">
    <source>
        <dbReference type="EMBL" id="KIJ32221.1"/>
    </source>
</evidence>
<feature type="non-terminal residue" evidence="1">
    <location>
        <position position="1"/>
    </location>
</feature>
<proteinExistence type="predicted"/>
<dbReference type="HOGENOM" id="CLU_162842_0_0_1"/>
<accession>A0A0C9V459</accession>
<dbReference type="OrthoDB" id="3218528at2759"/>
<gene>
    <name evidence="1" type="ORF">M422DRAFT_184867</name>
</gene>
<reference evidence="1 2" key="1">
    <citation type="submission" date="2014-06" db="EMBL/GenBank/DDBJ databases">
        <title>Evolutionary Origins and Diversification of the Mycorrhizal Mutualists.</title>
        <authorList>
            <consortium name="DOE Joint Genome Institute"/>
            <consortium name="Mycorrhizal Genomics Consortium"/>
            <person name="Kohler A."/>
            <person name="Kuo A."/>
            <person name="Nagy L.G."/>
            <person name="Floudas D."/>
            <person name="Copeland A."/>
            <person name="Barry K.W."/>
            <person name="Cichocki N."/>
            <person name="Veneault-Fourrey C."/>
            <person name="LaButti K."/>
            <person name="Lindquist E.A."/>
            <person name="Lipzen A."/>
            <person name="Lundell T."/>
            <person name="Morin E."/>
            <person name="Murat C."/>
            <person name="Riley R."/>
            <person name="Ohm R."/>
            <person name="Sun H."/>
            <person name="Tunlid A."/>
            <person name="Henrissat B."/>
            <person name="Grigoriev I.V."/>
            <person name="Hibbett D.S."/>
            <person name="Martin F."/>
        </authorList>
    </citation>
    <scope>NUCLEOTIDE SEQUENCE [LARGE SCALE GENOMIC DNA]</scope>
    <source>
        <strain evidence="1 2">SS14</strain>
    </source>
</reference>